<feature type="signal peptide" evidence="1">
    <location>
        <begin position="1"/>
        <end position="18"/>
    </location>
</feature>
<gene>
    <name evidence="2" type="ORF">CRENBAI_012841</name>
</gene>
<organism evidence="2 3">
    <name type="scientific">Crenichthys baileyi</name>
    <name type="common">White River springfish</name>
    <dbReference type="NCBI Taxonomy" id="28760"/>
    <lineage>
        <taxon>Eukaryota</taxon>
        <taxon>Metazoa</taxon>
        <taxon>Chordata</taxon>
        <taxon>Craniata</taxon>
        <taxon>Vertebrata</taxon>
        <taxon>Euteleostomi</taxon>
        <taxon>Actinopterygii</taxon>
        <taxon>Neopterygii</taxon>
        <taxon>Teleostei</taxon>
        <taxon>Neoteleostei</taxon>
        <taxon>Acanthomorphata</taxon>
        <taxon>Ovalentaria</taxon>
        <taxon>Atherinomorphae</taxon>
        <taxon>Cyprinodontiformes</taxon>
        <taxon>Goodeidae</taxon>
        <taxon>Crenichthys</taxon>
    </lineage>
</organism>
<comment type="caution">
    <text evidence="2">The sequence shown here is derived from an EMBL/GenBank/DDBJ whole genome shotgun (WGS) entry which is preliminary data.</text>
</comment>
<protein>
    <submittedName>
        <fullName evidence="2">Uncharacterized protein</fullName>
    </submittedName>
</protein>
<dbReference type="EMBL" id="JAHHUM010001754">
    <property type="protein sequence ID" value="KAK5609303.1"/>
    <property type="molecule type" value="Genomic_DNA"/>
</dbReference>
<keyword evidence="1" id="KW-0732">Signal</keyword>
<dbReference type="AlphaFoldDB" id="A0AAV9RK38"/>
<name>A0AAV9RK38_9TELE</name>
<proteinExistence type="predicted"/>
<dbReference type="Proteomes" id="UP001311232">
    <property type="component" value="Unassembled WGS sequence"/>
</dbReference>
<reference evidence="2 3" key="1">
    <citation type="submission" date="2021-06" db="EMBL/GenBank/DDBJ databases">
        <authorList>
            <person name="Palmer J.M."/>
        </authorList>
    </citation>
    <scope>NUCLEOTIDE SEQUENCE [LARGE SCALE GENOMIC DNA]</scope>
    <source>
        <strain evidence="2 3">MEX-2019</strain>
        <tissue evidence="2">Muscle</tissue>
    </source>
</reference>
<sequence>MFLTFSSSLLSGSSVLFCEVTASISMMNHIWFWKDLKIPNWFHEKVLVKVTSAGRLAQLVSAKSVKVAGSIPVRAILFSLSPFREMDQLNHLLYLTFLNVIIPWYEKEPSSMRRFVSNTLQFRSRFSS</sequence>
<evidence type="ECO:0000313" key="2">
    <source>
        <dbReference type="EMBL" id="KAK5609303.1"/>
    </source>
</evidence>
<keyword evidence="3" id="KW-1185">Reference proteome</keyword>
<evidence type="ECO:0000256" key="1">
    <source>
        <dbReference type="SAM" id="SignalP"/>
    </source>
</evidence>
<feature type="chain" id="PRO_5043720850" evidence="1">
    <location>
        <begin position="19"/>
        <end position="128"/>
    </location>
</feature>
<evidence type="ECO:0000313" key="3">
    <source>
        <dbReference type="Proteomes" id="UP001311232"/>
    </source>
</evidence>
<accession>A0AAV9RK38</accession>